<evidence type="ECO:0000313" key="9">
    <source>
        <dbReference type="Proteomes" id="UP001292094"/>
    </source>
</evidence>
<evidence type="ECO:0000256" key="4">
    <source>
        <dbReference type="PROSITE-ProRule" id="PRU00509"/>
    </source>
</evidence>
<feature type="compositionally biased region" description="Basic and acidic residues" evidence="5">
    <location>
        <begin position="1813"/>
        <end position="1826"/>
    </location>
</feature>
<dbReference type="Gene3D" id="3.30.710.10">
    <property type="entry name" value="Potassium Channel Kv1.1, Chain A"/>
    <property type="match status" value="1"/>
</dbReference>
<dbReference type="SUPFAM" id="SSF54695">
    <property type="entry name" value="POZ domain"/>
    <property type="match status" value="1"/>
</dbReference>
<feature type="compositionally biased region" description="Pro residues" evidence="5">
    <location>
        <begin position="1339"/>
        <end position="1357"/>
    </location>
</feature>
<feature type="compositionally biased region" description="Polar residues" evidence="5">
    <location>
        <begin position="1489"/>
        <end position="1507"/>
    </location>
</feature>
<keyword evidence="2 4" id="KW-0863">Zinc-finger</keyword>
<protein>
    <submittedName>
        <fullName evidence="8">Uncharacterized protein</fullName>
    </submittedName>
</protein>
<dbReference type="SMART" id="SM00225">
    <property type="entry name" value="BTB"/>
    <property type="match status" value="1"/>
</dbReference>
<feature type="region of interest" description="Disordered" evidence="5">
    <location>
        <begin position="1277"/>
        <end position="1360"/>
    </location>
</feature>
<dbReference type="InterPro" id="IPR002857">
    <property type="entry name" value="Znf_CXXC"/>
</dbReference>
<name>A0AAE1TYN5_9EUCA</name>
<feature type="region of interest" description="Disordered" evidence="5">
    <location>
        <begin position="1847"/>
        <end position="1866"/>
    </location>
</feature>
<keyword evidence="9" id="KW-1185">Reference proteome</keyword>
<feature type="region of interest" description="Disordered" evidence="5">
    <location>
        <begin position="1213"/>
        <end position="1233"/>
    </location>
</feature>
<feature type="compositionally biased region" description="Pro residues" evidence="5">
    <location>
        <begin position="1592"/>
        <end position="1601"/>
    </location>
</feature>
<feature type="region of interest" description="Disordered" evidence="5">
    <location>
        <begin position="646"/>
        <end position="685"/>
    </location>
</feature>
<accession>A0AAE1TYN5</accession>
<dbReference type="GO" id="GO:0008270">
    <property type="term" value="F:zinc ion binding"/>
    <property type="evidence" value="ECO:0007669"/>
    <property type="project" value="UniProtKB-KW"/>
</dbReference>
<dbReference type="PROSITE" id="PS51058">
    <property type="entry name" value="ZF_CXXC"/>
    <property type="match status" value="3"/>
</dbReference>
<feature type="compositionally biased region" description="Pro residues" evidence="5">
    <location>
        <begin position="1318"/>
        <end position="1327"/>
    </location>
</feature>
<dbReference type="GO" id="GO:0003677">
    <property type="term" value="F:DNA binding"/>
    <property type="evidence" value="ECO:0007669"/>
    <property type="project" value="InterPro"/>
</dbReference>
<evidence type="ECO:0000259" key="7">
    <source>
        <dbReference type="PROSITE" id="PS51058"/>
    </source>
</evidence>
<evidence type="ECO:0000256" key="3">
    <source>
        <dbReference type="ARBA" id="ARBA00022833"/>
    </source>
</evidence>
<keyword evidence="3" id="KW-0862">Zinc</keyword>
<feature type="compositionally biased region" description="Basic and acidic residues" evidence="5">
    <location>
        <begin position="116"/>
        <end position="143"/>
    </location>
</feature>
<evidence type="ECO:0000256" key="5">
    <source>
        <dbReference type="SAM" id="MobiDB-lite"/>
    </source>
</evidence>
<dbReference type="GO" id="GO:0031124">
    <property type="term" value="P:mRNA 3'-end processing"/>
    <property type="evidence" value="ECO:0007669"/>
    <property type="project" value="TreeGrafter"/>
</dbReference>
<feature type="domain" description="BTB" evidence="6">
    <location>
        <begin position="178"/>
        <end position="243"/>
    </location>
</feature>
<feature type="domain" description="CXXC-type" evidence="7">
    <location>
        <begin position="1017"/>
        <end position="1065"/>
    </location>
</feature>
<feature type="region of interest" description="Disordered" evidence="5">
    <location>
        <begin position="285"/>
        <end position="326"/>
    </location>
</feature>
<dbReference type="PANTHER" id="PTHR12460:SF0">
    <property type="entry name" value="CID DOMAIN-CONTAINING PROTEIN-RELATED"/>
    <property type="match status" value="1"/>
</dbReference>
<keyword evidence="1" id="KW-0479">Metal-binding</keyword>
<feature type="compositionally biased region" description="Polar residues" evidence="5">
    <location>
        <begin position="1435"/>
        <end position="1449"/>
    </location>
</feature>
<feature type="compositionally biased region" description="Basic and acidic residues" evidence="5">
    <location>
        <begin position="657"/>
        <end position="682"/>
    </location>
</feature>
<feature type="region of interest" description="Disordered" evidence="5">
    <location>
        <begin position="1"/>
        <end position="40"/>
    </location>
</feature>
<evidence type="ECO:0000256" key="1">
    <source>
        <dbReference type="ARBA" id="ARBA00022723"/>
    </source>
</evidence>
<dbReference type="InterPro" id="IPR000210">
    <property type="entry name" value="BTB/POZ_dom"/>
</dbReference>
<feature type="compositionally biased region" description="Basic and acidic residues" evidence="5">
    <location>
        <begin position="293"/>
        <end position="326"/>
    </location>
</feature>
<feature type="compositionally biased region" description="Low complexity" evidence="5">
    <location>
        <begin position="1328"/>
        <end position="1338"/>
    </location>
</feature>
<feature type="compositionally biased region" description="Pro residues" evidence="5">
    <location>
        <begin position="18"/>
        <end position="28"/>
    </location>
</feature>
<feature type="region of interest" description="Disordered" evidence="5">
    <location>
        <begin position="473"/>
        <end position="531"/>
    </location>
</feature>
<feature type="compositionally biased region" description="Polar residues" evidence="5">
    <location>
        <begin position="1459"/>
        <end position="1473"/>
    </location>
</feature>
<evidence type="ECO:0000256" key="2">
    <source>
        <dbReference type="ARBA" id="ARBA00022771"/>
    </source>
</evidence>
<feature type="compositionally biased region" description="Acidic residues" evidence="5">
    <location>
        <begin position="1552"/>
        <end position="1579"/>
    </location>
</feature>
<dbReference type="InterPro" id="IPR011333">
    <property type="entry name" value="SKP1/BTB/POZ_sf"/>
</dbReference>
<dbReference type="PANTHER" id="PTHR12460">
    <property type="entry name" value="CYCLIN-DEPENDENT KINASE INHIBITOR-RELATED PROTEIN"/>
    <property type="match status" value="1"/>
</dbReference>
<feature type="compositionally biased region" description="Low complexity" evidence="5">
    <location>
        <begin position="1277"/>
        <end position="1311"/>
    </location>
</feature>
<comment type="caution">
    <text evidence="8">The sequence shown here is derived from an EMBL/GenBank/DDBJ whole genome shotgun (WGS) entry which is preliminary data.</text>
</comment>
<feature type="compositionally biased region" description="Basic residues" evidence="5">
    <location>
        <begin position="1632"/>
        <end position="1645"/>
    </location>
</feature>
<feature type="compositionally biased region" description="Low complexity" evidence="5">
    <location>
        <begin position="1376"/>
        <end position="1412"/>
    </location>
</feature>
<feature type="region of interest" description="Disordered" evidence="5">
    <location>
        <begin position="343"/>
        <end position="366"/>
    </location>
</feature>
<feature type="region of interest" description="Disordered" evidence="5">
    <location>
        <begin position="116"/>
        <end position="159"/>
    </location>
</feature>
<feature type="region of interest" description="Disordered" evidence="5">
    <location>
        <begin position="1376"/>
        <end position="1660"/>
    </location>
</feature>
<proteinExistence type="predicted"/>
<feature type="compositionally biased region" description="Low complexity" evidence="5">
    <location>
        <begin position="494"/>
        <end position="505"/>
    </location>
</feature>
<feature type="compositionally biased region" description="Polar residues" evidence="5">
    <location>
        <begin position="1728"/>
        <end position="1745"/>
    </location>
</feature>
<dbReference type="PROSITE" id="PS50097">
    <property type="entry name" value="BTB"/>
    <property type="match status" value="1"/>
</dbReference>
<feature type="domain" description="CXXC-type" evidence="7">
    <location>
        <begin position="898"/>
        <end position="944"/>
    </location>
</feature>
<organism evidence="8 9">
    <name type="scientific">Petrolisthes manimaculis</name>
    <dbReference type="NCBI Taxonomy" id="1843537"/>
    <lineage>
        <taxon>Eukaryota</taxon>
        <taxon>Metazoa</taxon>
        <taxon>Ecdysozoa</taxon>
        <taxon>Arthropoda</taxon>
        <taxon>Crustacea</taxon>
        <taxon>Multicrustacea</taxon>
        <taxon>Malacostraca</taxon>
        <taxon>Eumalacostraca</taxon>
        <taxon>Eucarida</taxon>
        <taxon>Decapoda</taxon>
        <taxon>Pleocyemata</taxon>
        <taxon>Anomura</taxon>
        <taxon>Galatheoidea</taxon>
        <taxon>Porcellanidae</taxon>
        <taxon>Petrolisthes</taxon>
    </lineage>
</organism>
<feature type="compositionally biased region" description="Basic and acidic residues" evidence="5">
    <location>
        <begin position="1792"/>
        <end position="1806"/>
    </location>
</feature>
<evidence type="ECO:0000313" key="8">
    <source>
        <dbReference type="EMBL" id="KAK4299915.1"/>
    </source>
</evidence>
<dbReference type="Pfam" id="PF00651">
    <property type="entry name" value="BTB"/>
    <property type="match status" value="1"/>
</dbReference>
<feature type="compositionally biased region" description="Pro residues" evidence="5">
    <location>
        <begin position="349"/>
        <end position="360"/>
    </location>
</feature>
<feature type="compositionally biased region" description="Low complexity" evidence="5">
    <location>
        <begin position="475"/>
        <end position="487"/>
    </location>
</feature>
<reference evidence="8" key="1">
    <citation type="submission" date="2023-11" db="EMBL/GenBank/DDBJ databases">
        <title>Genome assemblies of two species of porcelain crab, Petrolisthes cinctipes and Petrolisthes manimaculis (Anomura: Porcellanidae).</title>
        <authorList>
            <person name="Angst P."/>
        </authorList>
    </citation>
    <scope>NUCLEOTIDE SEQUENCE</scope>
    <source>
        <strain evidence="8">PB745_02</strain>
        <tissue evidence="8">Gill</tissue>
    </source>
</reference>
<feature type="compositionally biased region" description="Basic residues" evidence="5">
    <location>
        <begin position="1602"/>
        <end position="1616"/>
    </location>
</feature>
<feature type="region of interest" description="Disordered" evidence="5">
    <location>
        <begin position="1705"/>
        <end position="1748"/>
    </location>
</feature>
<dbReference type="GO" id="GO:0000993">
    <property type="term" value="F:RNA polymerase II complex binding"/>
    <property type="evidence" value="ECO:0007669"/>
    <property type="project" value="TreeGrafter"/>
</dbReference>
<gene>
    <name evidence="8" type="ORF">Pmani_027846</name>
</gene>
<evidence type="ECO:0000259" key="6">
    <source>
        <dbReference type="PROSITE" id="PS50097"/>
    </source>
</evidence>
<dbReference type="EMBL" id="JAWZYT010003154">
    <property type="protein sequence ID" value="KAK4299915.1"/>
    <property type="molecule type" value="Genomic_DNA"/>
</dbReference>
<sequence length="1866" mass="200337">MDGARSLLSDRLQQEAPQPSPLPLPQDPQPAVQERVKSPEAAVTHTNAATDVLKPQTAPQVPEGGKSLLLQGLEGTMALLAAKGVEGTKSIYPLAMENLRAFLPYTSEGAKSYLQERTESHNAGPERRENVRPGGEEGGEVRQGHRSNHSPKSQLSNPRHDATLVHAIRELHEEEFGLDAVLLAEGGHVGAHCAVLAVASPFLKSLLLTTTDHPAFISVTGTPLATVQGVVTCLYTGTVPPGASLYQLIEVANLLRMDDLSLVLQQTFLAQGGSLFELARLQGTHNSASPHHSRPEPQHAPPEPHHTHSDPHHTHTDLYHDRSEKRRGSRLDQILYQKLNVNHLAPTNTPDPCPAPPPDPRGGILGELLSKADPMRSMFATGGYPIPDLAALEASANPALKPLNLSKDSKPDPSPSYPHYAAVSQPDLNLGALASLPCNMSGLLAPLTPATLLPSALASLATLGIHHPLAAAKIKSSTSTSNSSSSSRNRHGNRSSSSRSGSRHGSNSRKSSHPPLPLLHSLKGNMTTPDVTKELNDHLKHSPQMTSFTSNFDSLHNNLSALSSSASLQNLANLHNLSNLQNFPALFPFFAPAASETVCRDTHQSSSNPVLDLNLNLHRVSAEHFRLPSPSATAAEDQGALNLSAAAPQCDSPKPIGNDDHCSRVVDNAEGRGGDGGERGVEETSSVQHISMKEDGCHNQSICNLQSTKCESESLSSRLGNSTGNSFFCNSLDSRTLPLLLMSSGANLSGMTHTHGDIPKTVDASVETLPVTKQEPPPLVSLDDDPHDDNGIEVIEEIPGPRCPFQVRKNLYPTGHPMFQQLQMGRKRKGCGECDGCQVVEDCSQCRFCRDKAKFGGPNRLKQVCVYKRCILAEVEPEDAKKRRKEKVDVSVMLQMSGKKSRGKCGGCDGCQRTQDCNECYACLHNAAAQPPARRKVCEMRVCEQQQMEEVRAALSVAGEPSPYSTDSLLLAETLSISSGASSPTPDQPSTHNDRMKLMRKMLKKKFAQPYSRVSPSKVRTKYYCGECPGCQTTTPCGHCLYCEDMPKFGGPGRYRQKCVKQLCVYHPRLQALKLSNRSKVTYDEQHISQETLSHLGSTIPSAVAGDSLDMGCRDNLEELESLGDDVDDVTEGEDSNAPLHVGSEMEELRAIKSEPAIKLENVLTPSNILSSSIIPSTIIPSSAVPATVINSPAITSPIMTCVPHTIPLPSVSAEPNSTPAPHVPSDPPTDTEPEVIPICDDSISSSPNNEDSTMSITESKSAIITTTTITTSAIPLTTTTDTTPSATIPTTASMSSASPTIGTIPDTTTTLMSLPQSHPPTSPESPAPAVTPTSSQSPVPPTLIPTPSQSPAPVLTPTPTSSCIVAPSPTPCLSPVPALTPTTQLPAPTLPVPSSSQSPSPTHTPTVSESPDLTNAPTPTQSPTPTHIPEPVQSPATNIPPSSQSPTPAHMPTPSQSPTPVSISTPSQSTTPVHMPASSLSPIPAQMPASSQSPIPAQMPTSSQSPIPAHIPVSTESPAPAQMPTSTEASSPAVSPKSKPKRRPVIREAETENLDELNDADPNDNEDDDDEEDYDDKEDYAALMSDASDIPSPPSTPSPRPRTRGRGSMRGKGRGRGKDDFDDVLIETRRTKAMRRGSRRRKTRFNLEPDDNSGGWLIHSEDVPDFEELLHELDSDGRVIKAVDTSGQREQSTEEVSLPISQAERLSTNMRGVAFDGKGGRGGGRGQWNQNLPTKMVSRSQNTDPDIFEFKDSQDLRRDVIEMRRSGLGIRREGMENKREGVETRRLRMEGVETRRGMEVKRETNEITEEGLDTRREEVETRLEPQEGMSLKHNGPYATLADEELNQGGRDVNENVGGISEAASA</sequence>
<dbReference type="Proteomes" id="UP001292094">
    <property type="component" value="Unassembled WGS sequence"/>
</dbReference>
<feature type="region of interest" description="Disordered" evidence="5">
    <location>
        <begin position="1792"/>
        <end position="1837"/>
    </location>
</feature>
<dbReference type="Pfam" id="PF02008">
    <property type="entry name" value="zf-CXXC"/>
    <property type="match status" value="2"/>
</dbReference>
<feature type="domain" description="CXXC-type" evidence="7">
    <location>
        <begin position="824"/>
        <end position="871"/>
    </location>
</feature>